<protein>
    <submittedName>
        <fullName evidence="2">Uncharacterized protein</fullName>
    </submittedName>
</protein>
<accession>A0AAE3NRY5</accession>
<keyword evidence="1" id="KW-0732">Signal</keyword>
<dbReference type="EMBL" id="JARGYC010000019">
    <property type="protein sequence ID" value="MDF0600916.1"/>
    <property type="molecule type" value="Genomic_DNA"/>
</dbReference>
<keyword evidence="3" id="KW-1185">Reference proteome</keyword>
<organism evidence="2 3">
    <name type="scientific">Psychromarinibacter sediminicola</name>
    <dbReference type="NCBI Taxonomy" id="3033385"/>
    <lineage>
        <taxon>Bacteria</taxon>
        <taxon>Pseudomonadati</taxon>
        <taxon>Pseudomonadota</taxon>
        <taxon>Alphaproteobacteria</taxon>
        <taxon>Rhodobacterales</taxon>
        <taxon>Paracoccaceae</taxon>
        <taxon>Psychromarinibacter</taxon>
    </lineage>
</organism>
<dbReference type="InterPro" id="IPR011990">
    <property type="entry name" value="TPR-like_helical_dom_sf"/>
</dbReference>
<feature type="signal peptide" evidence="1">
    <location>
        <begin position="1"/>
        <end position="21"/>
    </location>
</feature>
<comment type="caution">
    <text evidence="2">The sequence shown here is derived from an EMBL/GenBank/DDBJ whole genome shotgun (WGS) entry which is preliminary data.</text>
</comment>
<reference evidence="2" key="1">
    <citation type="submission" date="2023-03" db="EMBL/GenBank/DDBJ databases">
        <title>Multiphase analysis and comparison of six strains from genera Psychromarinibacter, Lutimaribacter, and Maritimibacter, including a novel species: Psychromarinibacter sediminicola sp. nov.</title>
        <authorList>
            <person name="Wang Y.-H."/>
            <person name="Ye M.-Q."/>
            <person name="Du Z.-J."/>
        </authorList>
    </citation>
    <scope>NUCLEOTIDE SEQUENCE</scope>
    <source>
        <strain evidence="2">C21-152</strain>
    </source>
</reference>
<sequence length="524" mass="56204">MRRLFASTALALTALPAALSAQERVTLWDVFSPDRIVQSFLHTGIQMIRTQMDVQYGDLSVDLRRSRITMSDITAWPFLDWDESGDCQIDIDRITVLTTPIDLTDRFKATARLSGVSADKACFPEDVHQAFDMAALDSLDVPRLTVDFDYGMPKSDATVRVYADVDGVATVDATGAFSYFWFEADDDLDDPYPVWFLESAVLSVENKGLWEAVQPVLPPNLTGENAGAAVQGMLEGLFADVDAGGLNDAQRAFIASAAAVWPDFVAQPETLVLETALDEDVYLDFYAMEDDFGEVFTLLKPVAALAPARVSAAVPVDLLSRATGEGVAELSDDEKRTVGAALMTGEGAPRNVEAGLALLQPLAEGGDGTAALTLAEALEVRAPEDAYLWALRAGRAGEAGAVALLDRLEDDIPLARVLELQDEVSGSDSHPGSALRTIAGIREQAAMRMSGKGAARSYGIAAMWAMLAKAAGDPEAADILEEIDTMVRLEGAAGRDAWAETEAGYAKLAMEVWIGQNLPARYAE</sequence>
<dbReference type="RefSeq" id="WP_275567057.1">
    <property type="nucleotide sequence ID" value="NZ_JARGYC010000019.1"/>
</dbReference>
<name>A0AAE3NRY5_9RHOB</name>
<feature type="chain" id="PRO_5042069457" evidence="1">
    <location>
        <begin position="22"/>
        <end position="524"/>
    </location>
</feature>
<evidence type="ECO:0000256" key="1">
    <source>
        <dbReference type="SAM" id="SignalP"/>
    </source>
</evidence>
<dbReference type="Proteomes" id="UP001220964">
    <property type="component" value="Unassembled WGS sequence"/>
</dbReference>
<evidence type="ECO:0000313" key="2">
    <source>
        <dbReference type="EMBL" id="MDF0600916.1"/>
    </source>
</evidence>
<proteinExistence type="predicted"/>
<dbReference type="Gene3D" id="1.25.40.10">
    <property type="entry name" value="Tetratricopeptide repeat domain"/>
    <property type="match status" value="1"/>
</dbReference>
<dbReference type="AlphaFoldDB" id="A0AAE3NRY5"/>
<evidence type="ECO:0000313" key="3">
    <source>
        <dbReference type="Proteomes" id="UP001220964"/>
    </source>
</evidence>
<gene>
    <name evidence="2" type="ORF">P1J78_09250</name>
</gene>